<name>A0A7C4QNW2_9PLAN</name>
<dbReference type="GO" id="GO:0009428">
    <property type="term" value="C:bacterial-type flagellum basal body, distal rod, P ring"/>
    <property type="evidence" value="ECO:0007669"/>
    <property type="project" value="InterPro"/>
</dbReference>
<dbReference type="GO" id="GO:0005198">
    <property type="term" value="F:structural molecule activity"/>
    <property type="evidence" value="ECO:0007669"/>
    <property type="project" value="InterPro"/>
</dbReference>
<dbReference type="GO" id="GO:0071973">
    <property type="term" value="P:bacterial-type flagellum-dependent cell motility"/>
    <property type="evidence" value="ECO:0007669"/>
    <property type="project" value="InterPro"/>
</dbReference>
<dbReference type="Pfam" id="PF02119">
    <property type="entry name" value="FlgI"/>
    <property type="match status" value="1"/>
</dbReference>
<reference evidence="6" key="1">
    <citation type="journal article" date="2020" name="mSystems">
        <title>Genome- and Community-Level Interaction Insights into Carbon Utilization and Element Cycling Functions of Hydrothermarchaeota in Hydrothermal Sediment.</title>
        <authorList>
            <person name="Zhou Z."/>
            <person name="Liu Y."/>
            <person name="Xu W."/>
            <person name="Pan J."/>
            <person name="Luo Z.H."/>
            <person name="Li M."/>
        </authorList>
    </citation>
    <scope>NUCLEOTIDE SEQUENCE [LARGE SCALE GENOMIC DNA]</scope>
    <source>
        <strain evidence="6">SpSt-508</strain>
    </source>
</reference>
<evidence type="ECO:0000256" key="4">
    <source>
        <dbReference type="ARBA" id="ARBA00023143"/>
    </source>
</evidence>
<protein>
    <recommendedName>
        <fullName evidence="7">Flagellar biosynthesis protein FlgI</fullName>
    </recommendedName>
</protein>
<feature type="compositionally biased region" description="Basic and acidic residues" evidence="5">
    <location>
        <begin position="32"/>
        <end position="42"/>
    </location>
</feature>
<dbReference type="PRINTS" id="PR01010">
    <property type="entry name" value="FLGPRINGFLGI"/>
</dbReference>
<dbReference type="PANTHER" id="PTHR30381:SF0">
    <property type="entry name" value="FLAGELLAR P-RING PROTEIN"/>
    <property type="match status" value="1"/>
</dbReference>
<feature type="compositionally biased region" description="Basic and acidic residues" evidence="5">
    <location>
        <begin position="623"/>
        <end position="634"/>
    </location>
</feature>
<dbReference type="SUPFAM" id="SSF48371">
    <property type="entry name" value="ARM repeat"/>
    <property type="match status" value="1"/>
</dbReference>
<dbReference type="PANTHER" id="PTHR30381">
    <property type="entry name" value="FLAGELLAR P-RING PERIPLASMIC PROTEIN FLGI"/>
    <property type="match status" value="1"/>
</dbReference>
<dbReference type="AlphaFoldDB" id="A0A7C4QNW2"/>
<dbReference type="EMBL" id="DSVQ01000002">
    <property type="protein sequence ID" value="HGT37768.1"/>
    <property type="molecule type" value="Genomic_DNA"/>
</dbReference>
<comment type="caution">
    <text evidence="6">The sequence shown here is derived from an EMBL/GenBank/DDBJ whole genome shotgun (WGS) entry which is preliminary data.</text>
</comment>
<gene>
    <name evidence="6" type="ORF">ENS64_00640</name>
</gene>
<sequence>MSTNSWRTVLGLLIGLGLGILPLAAADNRAREERAKEERASAEEETPYSTELNTPLVGDYTAPIGLNPILIEGVGLVTGLRGTGGDPAPSMYRTVLFEEMKRLGVRNPNAWLQSPNTALVLVRAYLPPTMKPGETLDAEVVIPESADATSLTGGWLMETLLREYATAGGQLLDGHVFAKAKGPILVPAAIADPNRRDGLLRRGRVLGGVTVVRKRELSMYLRNEFRSIRNSTRIAEAIGKRFHHFDEHGSKLPMAKAMTDQRLVLEIHPTYKHNYLRYMQVIRHIAFRETALNQRLRMQRLHDELLVAEKSERAALELEAIGKEAIPILKAGLKSPLLECRFHAAMALAYLDEPAAIDVLAEAAREERAFRVFALAGLSTLDHASAHLALRSLMNEPSAETRYGAFRALWTLDRRDPFIRGVEMGVDEDALEAGKKKNLGTWMLHVLDTRSDPMVHCTLRTRPEIVLFGAQQELSTPVALTVGPRIMVTAKTGDSSLSVVRFETQKPDERREISLKLTDLLETVDDLGATYPEVVQMLAQADRQRNLPGRLETDALPESGRFYTRPATEASPARKAKIGQEHLAPNLFPRFEEAPAVDSEAQPSRETSEKSPATKGNGMASIPEDKKSVEDKRSWWNLWGRTRKAD</sequence>
<dbReference type="InterPro" id="IPR016024">
    <property type="entry name" value="ARM-type_fold"/>
</dbReference>
<feature type="region of interest" description="Disordered" evidence="5">
    <location>
        <begin position="32"/>
        <end position="54"/>
    </location>
</feature>
<evidence type="ECO:0000256" key="1">
    <source>
        <dbReference type="ARBA" id="ARBA00002591"/>
    </source>
</evidence>
<keyword evidence="3" id="KW-0732">Signal</keyword>
<dbReference type="GO" id="GO:0030288">
    <property type="term" value="C:outer membrane-bounded periplasmic space"/>
    <property type="evidence" value="ECO:0007669"/>
    <property type="project" value="InterPro"/>
</dbReference>
<evidence type="ECO:0000256" key="3">
    <source>
        <dbReference type="ARBA" id="ARBA00022729"/>
    </source>
</evidence>
<dbReference type="InterPro" id="IPR011989">
    <property type="entry name" value="ARM-like"/>
</dbReference>
<evidence type="ECO:0000256" key="2">
    <source>
        <dbReference type="ARBA" id="ARBA00004117"/>
    </source>
</evidence>
<evidence type="ECO:0000256" key="5">
    <source>
        <dbReference type="SAM" id="MobiDB-lite"/>
    </source>
</evidence>
<evidence type="ECO:0008006" key="7">
    <source>
        <dbReference type="Google" id="ProtNLM"/>
    </source>
</evidence>
<comment type="subcellular location">
    <subcellularLocation>
        <location evidence="2">Bacterial flagellum basal body</location>
    </subcellularLocation>
</comment>
<organism evidence="6">
    <name type="scientific">Schlesneria paludicola</name>
    <dbReference type="NCBI Taxonomy" id="360056"/>
    <lineage>
        <taxon>Bacteria</taxon>
        <taxon>Pseudomonadati</taxon>
        <taxon>Planctomycetota</taxon>
        <taxon>Planctomycetia</taxon>
        <taxon>Planctomycetales</taxon>
        <taxon>Planctomycetaceae</taxon>
        <taxon>Schlesneria</taxon>
    </lineage>
</organism>
<dbReference type="InterPro" id="IPR001782">
    <property type="entry name" value="Flag_FlgI"/>
</dbReference>
<keyword evidence="4" id="KW-0975">Bacterial flagellum</keyword>
<accession>A0A7C4QNW2</accession>
<dbReference type="Gene3D" id="1.25.10.10">
    <property type="entry name" value="Leucine-rich Repeat Variant"/>
    <property type="match status" value="1"/>
</dbReference>
<proteinExistence type="predicted"/>
<comment type="function">
    <text evidence="1">Assembles around the rod to form the L-ring and probably protects the motor/basal body from shearing forces during rotation.</text>
</comment>
<evidence type="ECO:0000313" key="6">
    <source>
        <dbReference type="EMBL" id="HGT37768.1"/>
    </source>
</evidence>
<feature type="region of interest" description="Disordered" evidence="5">
    <location>
        <begin position="595"/>
        <end position="646"/>
    </location>
</feature>